<name>A0AAE5BUZ4_9RHOB</name>
<keyword evidence="1" id="KW-0812">Transmembrane</keyword>
<dbReference type="RefSeq" id="WP_168774070.1">
    <property type="nucleotide sequence ID" value="NZ_JAABNR010000005.1"/>
</dbReference>
<comment type="caution">
    <text evidence="2">The sequence shown here is derived from an EMBL/GenBank/DDBJ whole genome shotgun (WGS) entry which is preliminary data.</text>
</comment>
<feature type="transmembrane region" description="Helical" evidence="1">
    <location>
        <begin position="363"/>
        <end position="381"/>
    </location>
</feature>
<evidence type="ECO:0000313" key="2">
    <source>
        <dbReference type="EMBL" id="NBZ87259.1"/>
    </source>
</evidence>
<evidence type="ECO:0000313" key="3">
    <source>
        <dbReference type="Proteomes" id="UP001193501"/>
    </source>
</evidence>
<feature type="transmembrane region" description="Helical" evidence="1">
    <location>
        <begin position="278"/>
        <end position="297"/>
    </location>
</feature>
<feature type="transmembrane region" description="Helical" evidence="1">
    <location>
        <begin position="12"/>
        <end position="36"/>
    </location>
</feature>
<reference evidence="2" key="1">
    <citation type="submission" date="2020-01" db="EMBL/GenBank/DDBJ databases">
        <authorList>
            <person name="Chen W.-M."/>
        </authorList>
    </citation>
    <scope>NUCLEOTIDE SEQUENCE</scope>
    <source>
        <strain evidence="2">CYK-10</strain>
    </source>
</reference>
<feature type="transmembrane region" description="Helical" evidence="1">
    <location>
        <begin position="48"/>
        <end position="67"/>
    </location>
</feature>
<sequence length="386" mass="39542">MDSFALIWRDPVLRMVAVLMVLQGALACAFGPYVPVLAVTTFGLGDSGYAGLMVLASVVSVTAALAAGIRADQTANRRGIALGACGLMMAGAGVMVLAPSLPAFLLAQGLLFPANTLFGQLFAQSRLAAEAHPQRDAIQSTIRALFAAPFLLVLPLWSWASAQGVGPLAIYPVTLGLALVMAAITWRAWPAASASDRPSGLSLRAALRELADPGLLRTILALGAVTAPGAVYWAVLGLTLTQAGQGASAPLYGALVAGLEVPFMLALPLVLRLPRERLILIGTGLYAIHLVGIPFLAGTPWLWLLVLPAAMGGALTLTLPISVLQDALSARPGTAAALMALMKVTGDAMAATCFGLGTALQGYALAAILGAGLSLMGALILRPQRG</sequence>
<protein>
    <recommendedName>
        <fullName evidence="4">MFS transporter</fullName>
    </recommendedName>
</protein>
<feature type="transmembrane region" description="Helical" evidence="1">
    <location>
        <begin position="79"/>
        <end position="98"/>
    </location>
</feature>
<accession>A0AAE5BUZ4</accession>
<feature type="transmembrane region" description="Helical" evidence="1">
    <location>
        <begin position="144"/>
        <end position="162"/>
    </location>
</feature>
<dbReference type="InterPro" id="IPR036259">
    <property type="entry name" value="MFS_trans_sf"/>
</dbReference>
<evidence type="ECO:0008006" key="4">
    <source>
        <dbReference type="Google" id="ProtNLM"/>
    </source>
</evidence>
<feature type="transmembrane region" description="Helical" evidence="1">
    <location>
        <begin position="214"/>
        <end position="235"/>
    </location>
</feature>
<feature type="transmembrane region" description="Helical" evidence="1">
    <location>
        <begin position="168"/>
        <end position="189"/>
    </location>
</feature>
<dbReference type="EMBL" id="JAABNR010000005">
    <property type="protein sequence ID" value="NBZ87259.1"/>
    <property type="molecule type" value="Genomic_DNA"/>
</dbReference>
<keyword evidence="1" id="KW-1133">Transmembrane helix</keyword>
<dbReference type="Proteomes" id="UP001193501">
    <property type="component" value="Unassembled WGS sequence"/>
</dbReference>
<keyword evidence="3" id="KW-1185">Reference proteome</keyword>
<dbReference type="SUPFAM" id="SSF103473">
    <property type="entry name" value="MFS general substrate transporter"/>
    <property type="match status" value="2"/>
</dbReference>
<organism evidence="2 3">
    <name type="scientific">Stagnihabitans tardus</name>
    <dbReference type="NCBI Taxonomy" id="2699202"/>
    <lineage>
        <taxon>Bacteria</taxon>
        <taxon>Pseudomonadati</taxon>
        <taxon>Pseudomonadota</taxon>
        <taxon>Alphaproteobacteria</taxon>
        <taxon>Rhodobacterales</taxon>
        <taxon>Paracoccaceae</taxon>
        <taxon>Stagnihabitans</taxon>
    </lineage>
</organism>
<proteinExistence type="predicted"/>
<keyword evidence="1" id="KW-0472">Membrane</keyword>
<gene>
    <name evidence="2" type="ORF">GV832_06660</name>
</gene>
<evidence type="ECO:0000256" key="1">
    <source>
        <dbReference type="SAM" id="Phobius"/>
    </source>
</evidence>
<feature type="transmembrane region" description="Helical" evidence="1">
    <location>
        <begin position="247"/>
        <end position="271"/>
    </location>
</feature>
<feature type="transmembrane region" description="Helical" evidence="1">
    <location>
        <begin position="104"/>
        <end position="123"/>
    </location>
</feature>
<dbReference type="Gene3D" id="1.20.1250.20">
    <property type="entry name" value="MFS general substrate transporter like domains"/>
    <property type="match status" value="1"/>
</dbReference>
<dbReference type="AlphaFoldDB" id="A0AAE5BUZ4"/>